<evidence type="ECO:0000313" key="2">
    <source>
        <dbReference type="EMBL" id="MDC7682580.1"/>
    </source>
</evidence>
<dbReference type="Proteomes" id="UP001214854">
    <property type="component" value="Unassembled WGS sequence"/>
</dbReference>
<protein>
    <recommendedName>
        <fullName evidence="4">LPP20 lipoprotein</fullName>
    </recommendedName>
</protein>
<proteinExistence type="predicted"/>
<keyword evidence="1" id="KW-0732">Signal</keyword>
<dbReference type="EMBL" id="JAQQKX010000002">
    <property type="protein sequence ID" value="MDC7682580.1"/>
    <property type="molecule type" value="Genomic_DNA"/>
</dbReference>
<sequence>MNKRLTILMVLMACASAPFAQAQTQTSAPPVNGAGYLQIPLTLPRGAKVRQSIRKTTYSTHNGQVKTALYAGEFLNSLTPDKDGYRVVKTIVTSDFQVTGAALSDDDAGLEKLMGVMADVGGLTYLADANLTPLSLHEWPKFRARLKAAMRKAGLMKARQADAFDALYAQVTPEMAAEMFLPEDAMLAIPHNLGLSLNSPYRLDSKIPGPLGATLSASETLTLTGWDAKGRTAQITYESGPTRAALDTYAISVRPQLEQAARSEARRTRTATRPVGKIDLNISTRCLYTVSLDTGLVRQAECQSVRDITVGDDARSQREAWVMSETLEK</sequence>
<organism evidence="2 3">
    <name type="scientific">Asticcacaulis aquaticus</name>
    <dbReference type="NCBI Taxonomy" id="2984212"/>
    <lineage>
        <taxon>Bacteria</taxon>
        <taxon>Pseudomonadati</taxon>
        <taxon>Pseudomonadota</taxon>
        <taxon>Alphaproteobacteria</taxon>
        <taxon>Caulobacterales</taxon>
        <taxon>Caulobacteraceae</taxon>
        <taxon>Asticcacaulis</taxon>
    </lineage>
</organism>
<dbReference type="RefSeq" id="WP_272747065.1">
    <property type="nucleotide sequence ID" value="NZ_JAQQKX010000002.1"/>
</dbReference>
<evidence type="ECO:0000256" key="1">
    <source>
        <dbReference type="SAM" id="SignalP"/>
    </source>
</evidence>
<gene>
    <name evidence="2" type="ORF">PQU92_04795</name>
</gene>
<evidence type="ECO:0008006" key="4">
    <source>
        <dbReference type="Google" id="ProtNLM"/>
    </source>
</evidence>
<feature type="chain" id="PRO_5046312033" description="LPP20 lipoprotein" evidence="1">
    <location>
        <begin position="23"/>
        <end position="329"/>
    </location>
</feature>
<reference evidence="2 3" key="1">
    <citation type="submission" date="2023-01" db="EMBL/GenBank/DDBJ databases">
        <title>Novel species of the genus Asticcacaulis isolated from rivers.</title>
        <authorList>
            <person name="Lu H."/>
        </authorList>
    </citation>
    <scope>NUCLEOTIDE SEQUENCE [LARGE SCALE GENOMIC DNA]</scope>
    <source>
        <strain evidence="2 3">BYS171W</strain>
    </source>
</reference>
<evidence type="ECO:0000313" key="3">
    <source>
        <dbReference type="Proteomes" id="UP001214854"/>
    </source>
</evidence>
<accession>A0ABT5HRX2</accession>
<comment type="caution">
    <text evidence="2">The sequence shown here is derived from an EMBL/GenBank/DDBJ whole genome shotgun (WGS) entry which is preliminary data.</text>
</comment>
<keyword evidence="3" id="KW-1185">Reference proteome</keyword>
<name>A0ABT5HRX2_9CAUL</name>
<feature type="signal peptide" evidence="1">
    <location>
        <begin position="1"/>
        <end position="22"/>
    </location>
</feature>